<dbReference type="GO" id="GO:0003700">
    <property type="term" value="F:DNA-binding transcription factor activity"/>
    <property type="evidence" value="ECO:0007669"/>
    <property type="project" value="InterPro"/>
</dbReference>
<organism evidence="2 3">
    <name type="scientific">Anopheles stephensi</name>
    <name type="common">Indo-Pakistan malaria mosquito</name>
    <dbReference type="NCBI Taxonomy" id="30069"/>
    <lineage>
        <taxon>Eukaryota</taxon>
        <taxon>Metazoa</taxon>
        <taxon>Ecdysozoa</taxon>
        <taxon>Arthropoda</taxon>
        <taxon>Hexapoda</taxon>
        <taxon>Insecta</taxon>
        <taxon>Pterygota</taxon>
        <taxon>Neoptera</taxon>
        <taxon>Endopterygota</taxon>
        <taxon>Diptera</taxon>
        <taxon>Nematocera</taxon>
        <taxon>Culicoidea</taxon>
        <taxon>Culicidae</taxon>
        <taxon>Anophelinae</taxon>
        <taxon>Anopheles</taxon>
    </lineage>
</organism>
<dbReference type="PROSITE" id="PS50217">
    <property type="entry name" value="BZIP"/>
    <property type="match status" value="1"/>
</dbReference>
<feature type="region of interest" description="Disordered" evidence="1">
    <location>
        <begin position="414"/>
        <end position="438"/>
    </location>
</feature>
<reference evidence="3" key="1">
    <citation type="journal article" date="2014" name="Genome Biol.">
        <title>Genome analysis of a major urban malaria vector mosquito, Anopheles stephensi.</title>
        <authorList>
            <person name="Jiang X."/>
            <person name="Peery A."/>
            <person name="Hall A.B."/>
            <person name="Sharma A."/>
            <person name="Chen X.G."/>
            <person name="Waterhouse R.M."/>
            <person name="Komissarov A."/>
            <person name="Riehle M.M."/>
            <person name="Shouche Y."/>
            <person name="Sharakhova M.V."/>
            <person name="Lawson D."/>
            <person name="Pakpour N."/>
            <person name="Arensburger P."/>
            <person name="Davidson V.L."/>
            <person name="Eiglmeier K."/>
            <person name="Emrich S."/>
            <person name="George P."/>
            <person name="Kennedy R.C."/>
            <person name="Mane S.P."/>
            <person name="Maslen G."/>
            <person name="Oringanje C."/>
            <person name="Qi Y."/>
            <person name="Settlage R."/>
            <person name="Tojo M."/>
            <person name="Tubio J.M."/>
            <person name="Unger M.F."/>
            <person name="Wang B."/>
            <person name="Vernick K.D."/>
            <person name="Ribeiro J.M."/>
            <person name="James A.A."/>
            <person name="Michel K."/>
            <person name="Riehle M.A."/>
            <person name="Luckhart S."/>
            <person name="Sharakhov I.V."/>
            <person name="Tu Z."/>
        </authorList>
    </citation>
    <scope>NUCLEOTIDE SEQUENCE [LARGE SCALE GENOMIC DNA]</scope>
    <source>
        <strain evidence="3">Indian</strain>
    </source>
</reference>
<feature type="region of interest" description="Disordered" evidence="1">
    <location>
        <begin position="747"/>
        <end position="820"/>
    </location>
</feature>
<protein>
    <submittedName>
        <fullName evidence="2">Uncharacterized protein</fullName>
    </submittedName>
</protein>
<feature type="region of interest" description="Disordered" evidence="1">
    <location>
        <begin position="457"/>
        <end position="485"/>
    </location>
</feature>
<feature type="compositionally biased region" description="Low complexity" evidence="1">
    <location>
        <begin position="205"/>
        <end position="216"/>
    </location>
</feature>
<feature type="compositionally biased region" description="Low complexity" evidence="1">
    <location>
        <begin position="414"/>
        <end position="435"/>
    </location>
</feature>
<dbReference type="EnsemblMetazoa" id="ASTEI09814-RA">
    <property type="protein sequence ID" value="ASTEI09814-PA"/>
    <property type="gene ID" value="ASTEI09814"/>
</dbReference>
<proteinExistence type="predicted"/>
<dbReference type="AlphaFoldDB" id="A0A182YMX8"/>
<dbReference type="CDD" id="cd14813">
    <property type="entry name" value="bZIP_BmCbz-like"/>
    <property type="match status" value="1"/>
</dbReference>
<dbReference type="OMA" id="ETSIDCA"/>
<feature type="region of interest" description="Disordered" evidence="1">
    <location>
        <begin position="1"/>
        <end position="21"/>
    </location>
</feature>
<keyword evidence="3" id="KW-1185">Reference proteome</keyword>
<dbReference type="InterPro" id="IPR046347">
    <property type="entry name" value="bZIP_sf"/>
</dbReference>
<dbReference type="VEuPathDB" id="VectorBase:ASTE007725"/>
<reference evidence="2" key="2">
    <citation type="submission" date="2020-05" db="UniProtKB">
        <authorList>
            <consortium name="EnsemblMetazoa"/>
        </authorList>
    </citation>
    <scope>IDENTIFICATION</scope>
    <source>
        <strain evidence="2">Indian</strain>
    </source>
</reference>
<dbReference type="STRING" id="30069.A0A182YMX8"/>
<feature type="region of interest" description="Disordered" evidence="1">
    <location>
        <begin position="688"/>
        <end position="727"/>
    </location>
</feature>
<evidence type="ECO:0000313" key="3">
    <source>
        <dbReference type="Proteomes" id="UP000076408"/>
    </source>
</evidence>
<evidence type="ECO:0000256" key="1">
    <source>
        <dbReference type="SAM" id="MobiDB-lite"/>
    </source>
</evidence>
<feature type="compositionally biased region" description="Pro residues" evidence="1">
    <location>
        <begin position="1"/>
        <end position="12"/>
    </location>
</feature>
<dbReference type="Pfam" id="PF07716">
    <property type="entry name" value="bZIP_2"/>
    <property type="match status" value="1"/>
</dbReference>
<dbReference type="Proteomes" id="UP000076408">
    <property type="component" value="Unassembled WGS sequence"/>
</dbReference>
<feature type="region of interest" description="Disordered" evidence="1">
    <location>
        <begin position="188"/>
        <end position="218"/>
    </location>
</feature>
<dbReference type="VEuPathDB" id="VectorBase:ASTEI09814"/>
<dbReference type="SUPFAM" id="SSF57959">
    <property type="entry name" value="Leucine zipper domain"/>
    <property type="match status" value="1"/>
</dbReference>
<feature type="compositionally biased region" description="Low complexity" evidence="1">
    <location>
        <begin position="118"/>
        <end position="136"/>
    </location>
</feature>
<sequence>MLEACSPPPPTQPHSSVELEHAPWWSAPTSADSLFPEVEVEVEEDGDDCAVREMAAGQHGRKGRADVQRSSATTGERSLGEARKTAADVCRNEFDKIRRFSGTETSVTVHDVCNKTISSSSSSSSRNGGCSSSQFSSGARSHVASGSCNGSGTVAAASPSDAAVATLGQQQQQHLSISPKKPCDFSSIISDSSNSNRGGGGGVGYHSSSSSSGSGSRPFAAPILPAEAAVVGTGGHKVVTALTSLLPDIEWTNETCIGGGGGSSGHSFTNTIVGDPRHLWLSSPTASNSSSSPSISEIELERSLDEYRRASRAGQAKTIETSIDCANLLNELQVELTEPPFTNSPPVSLHEEIEQLSSAFDCDVSNHLVSAADPLPFVGLSANDNEPIPLNILKWLQEDISNNNPVRPELVETPASFFEPPSSSSNEISTTNSAAAHPNNTFERSLDLIHNINGLTQGKRATATTTATTTTTASTHTSANHPQRDHNYYAMKRRLQEEEDVSGEYTTMGGKAKMPKLQHLSDAGWTTTTGNQAKFSTPSAFGHAAPAAAASSSSKQSATAAVNTMGRKLSLASRKAPTLAVNVTPKPSPASTIAGHAVLLQTTASTGTTTTTLTTNNAPSHEPPLRMLPLQQAATLNTPDLTNDILDLEDEKFDLLSFIDTNDESLEFGCYQSTVVVDEKPTLDLLASPSITSTDRLKAPPVDQDDPRSSTPRPSKATADGGQDSKGDAAKQIYQLLTLDSLRQLTNASEDSASSTRAATTTGRRTNASSSVCSIGSRSSASSVCGDSSSDVSSSTTKTPKRRGRPPKAAGTVRDRSQYQHLSEADWRYREQRDKNNEASRKSRINRKDRELKLEMEADRLSAQHQKLSYEERRLQQDCQRWRKAVMKLALL</sequence>
<accession>A0A182YMX8</accession>
<feature type="region of interest" description="Disordered" evidence="1">
    <location>
        <begin position="117"/>
        <end position="136"/>
    </location>
</feature>
<dbReference type="GO" id="GO:0005634">
    <property type="term" value="C:nucleus"/>
    <property type="evidence" value="ECO:0007669"/>
    <property type="project" value="UniProtKB-ARBA"/>
</dbReference>
<dbReference type="VEuPathDB" id="VectorBase:ASTEI20_032504"/>
<feature type="compositionally biased region" description="Low complexity" evidence="1">
    <location>
        <begin position="461"/>
        <end position="479"/>
    </location>
</feature>
<dbReference type="InterPro" id="IPR004827">
    <property type="entry name" value="bZIP"/>
</dbReference>
<evidence type="ECO:0000313" key="2">
    <source>
        <dbReference type="EnsemblMetazoa" id="ASTEI09814-PA"/>
    </source>
</evidence>
<feature type="compositionally biased region" description="Low complexity" evidence="1">
    <location>
        <begin position="748"/>
        <end position="795"/>
    </location>
</feature>
<feature type="region of interest" description="Disordered" evidence="1">
    <location>
        <begin position="52"/>
        <end position="82"/>
    </location>
</feature>
<name>A0A182YMX8_ANOST</name>
<dbReference type="Gene3D" id="1.20.5.170">
    <property type="match status" value="1"/>
</dbReference>